<accession>A0A518CX41</accession>
<keyword evidence="1" id="KW-0472">Membrane</keyword>
<dbReference type="EMBL" id="CP036290">
    <property type="protein sequence ID" value="QDU83776.1"/>
    <property type="molecule type" value="Genomic_DNA"/>
</dbReference>
<sequence length="129" mass="14277">MQLFTELRNRTRHVAVFTPPLRPVVWVTVVYAQLLSLWFSWLMSTARVPRAGAPEAYRIYSTFELTLTSVIDAALIAWLVFDLVGSRRAPAGLSRARVAGALGGIGLVASIQTLALLAHDPHSPPIWLW</sequence>
<protein>
    <submittedName>
        <fullName evidence="2">Uncharacterized protein</fullName>
    </submittedName>
</protein>
<proteinExistence type="predicted"/>
<keyword evidence="3" id="KW-1185">Reference proteome</keyword>
<evidence type="ECO:0000256" key="1">
    <source>
        <dbReference type="SAM" id="Phobius"/>
    </source>
</evidence>
<organism evidence="2 3">
    <name type="scientific">Rohdeia mirabilis</name>
    <dbReference type="NCBI Taxonomy" id="2528008"/>
    <lineage>
        <taxon>Bacteria</taxon>
        <taxon>Pseudomonadati</taxon>
        <taxon>Planctomycetota</taxon>
        <taxon>Planctomycetia</taxon>
        <taxon>Planctomycetia incertae sedis</taxon>
        <taxon>Rohdeia</taxon>
    </lineage>
</organism>
<dbReference type="RefSeq" id="WP_145184077.1">
    <property type="nucleotide sequence ID" value="NZ_CP036290.1"/>
</dbReference>
<name>A0A518CX41_9BACT</name>
<evidence type="ECO:0000313" key="2">
    <source>
        <dbReference type="EMBL" id="QDU83776.1"/>
    </source>
</evidence>
<feature type="transmembrane region" description="Helical" evidence="1">
    <location>
        <begin position="21"/>
        <end position="43"/>
    </location>
</feature>
<feature type="transmembrane region" description="Helical" evidence="1">
    <location>
        <begin position="96"/>
        <end position="119"/>
    </location>
</feature>
<feature type="transmembrane region" description="Helical" evidence="1">
    <location>
        <begin position="63"/>
        <end position="84"/>
    </location>
</feature>
<dbReference type="Proteomes" id="UP000319342">
    <property type="component" value="Chromosome"/>
</dbReference>
<reference evidence="2 3" key="1">
    <citation type="submission" date="2019-02" db="EMBL/GenBank/DDBJ databases">
        <title>Deep-cultivation of Planctomycetes and their phenomic and genomic characterization uncovers novel biology.</title>
        <authorList>
            <person name="Wiegand S."/>
            <person name="Jogler M."/>
            <person name="Boedeker C."/>
            <person name="Pinto D."/>
            <person name="Vollmers J."/>
            <person name="Rivas-Marin E."/>
            <person name="Kohn T."/>
            <person name="Peeters S.H."/>
            <person name="Heuer A."/>
            <person name="Rast P."/>
            <person name="Oberbeckmann S."/>
            <person name="Bunk B."/>
            <person name="Jeske O."/>
            <person name="Meyerdierks A."/>
            <person name="Storesund J.E."/>
            <person name="Kallscheuer N."/>
            <person name="Luecker S."/>
            <person name="Lage O.M."/>
            <person name="Pohl T."/>
            <person name="Merkel B.J."/>
            <person name="Hornburger P."/>
            <person name="Mueller R.-W."/>
            <person name="Bruemmer F."/>
            <person name="Labrenz M."/>
            <person name="Spormann A.M."/>
            <person name="Op den Camp H."/>
            <person name="Overmann J."/>
            <person name="Amann R."/>
            <person name="Jetten M.S.M."/>
            <person name="Mascher T."/>
            <person name="Medema M.H."/>
            <person name="Devos D.P."/>
            <person name="Kaster A.-K."/>
            <person name="Ovreas L."/>
            <person name="Rohde M."/>
            <person name="Galperin M.Y."/>
            <person name="Jogler C."/>
        </authorList>
    </citation>
    <scope>NUCLEOTIDE SEQUENCE [LARGE SCALE GENOMIC DNA]</scope>
    <source>
        <strain evidence="2 3">Pla163</strain>
    </source>
</reference>
<dbReference type="AlphaFoldDB" id="A0A518CX41"/>
<evidence type="ECO:0000313" key="3">
    <source>
        <dbReference type="Proteomes" id="UP000319342"/>
    </source>
</evidence>
<gene>
    <name evidence="2" type="ORF">Pla163_08770</name>
</gene>
<keyword evidence="1" id="KW-1133">Transmembrane helix</keyword>
<keyword evidence="1" id="KW-0812">Transmembrane</keyword>